<evidence type="ECO:0000259" key="1">
    <source>
        <dbReference type="PROSITE" id="PS50878"/>
    </source>
</evidence>
<evidence type="ECO:0000313" key="2">
    <source>
        <dbReference type="EMBL" id="KAK2642451.1"/>
    </source>
</evidence>
<evidence type="ECO:0000313" key="3">
    <source>
        <dbReference type="Proteomes" id="UP001280121"/>
    </source>
</evidence>
<organism evidence="2 3">
    <name type="scientific">Dipteronia dyeriana</name>
    <dbReference type="NCBI Taxonomy" id="168575"/>
    <lineage>
        <taxon>Eukaryota</taxon>
        <taxon>Viridiplantae</taxon>
        <taxon>Streptophyta</taxon>
        <taxon>Embryophyta</taxon>
        <taxon>Tracheophyta</taxon>
        <taxon>Spermatophyta</taxon>
        <taxon>Magnoliopsida</taxon>
        <taxon>eudicotyledons</taxon>
        <taxon>Gunneridae</taxon>
        <taxon>Pentapetalae</taxon>
        <taxon>rosids</taxon>
        <taxon>malvids</taxon>
        <taxon>Sapindales</taxon>
        <taxon>Sapindaceae</taxon>
        <taxon>Hippocastanoideae</taxon>
        <taxon>Acereae</taxon>
        <taxon>Dipteronia</taxon>
    </lineage>
</organism>
<dbReference type="EMBL" id="JANJYI010000007">
    <property type="protein sequence ID" value="KAK2642451.1"/>
    <property type="molecule type" value="Genomic_DNA"/>
</dbReference>
<dbReference type="PROSITE" id="PS50878">
    <property type="entry name" value="RT_POL"/>
    <property type="match status" value="1"/>
</dbReference>
<keyword evidence="3" id="KW-1185">Reference proteome</keyword>
<proteinExistence type="predicted"/>
<gene>
    <name evidence="2" type="ORF">Ddye_024214</name>
</gene>
<dbReference type="Proteomes" id="UP001280121">
    <property type="component" value="Unassembled WGS sequence"/>
</dbReference>
<sequence length="361" mass="41219">MMLKLGFSEGWVAKVMNCVSTVSFSFVINGDVCGSVKPSRGIRQGDPLSPYLFLLCAEGMSSIINAAVQESNLSGFQCSQSGPWISHLFFADDSLLFSKATDRECYTIRHILETYAAALGQTINYEKSVMCFSRAVNWSEGDRLASLIGVRHVRCHERYLGLPIFNCRNKKQLFNGIKDRVWSKIKGWKSKTLSVAEKEILIKAIIQAIPTYSMGLFRLPKGLIQDLHRLCNRFWWGSSEDRSKLHWCSWWNMCSSKEERGLGFRDLEVFNRALLTKQGWRLIRNPNSLVGKVLKSCYFSDSTFMEANPKVKGSLVWEGFLCGVEPLFRWDPDGELERVNLCRFMGIVGFLVLRLSRLFLR</sequence>
<feature type="domain" description="Reverse transcriptase" evidence="1">
    <location>
        <begin position="1"/>
        <end position="164"/>
    </location>
</feature>
<dbReference type="InterPro" id="IPR000477">
    <property type="entry name" value="RT_dom"/>
</dbReference>
<dbReference type="PANTHER" id="PTHR33116">
    <property type="entry name" value="REVERSE TRANSCRIPTASE ZINC-BINDING DOMAIN-CONTAINING PROTEIN-RELATED-RELATED"/>
    <property type="match status" value="1"/>
</dbReference>
<dbReference type="Pfam" id="PF00078">
    <property type="entry name" value="RVT_1"/>
    <property type="match status" value="1"/>
</dbReference>
<accession>A0AAD9WTD2</accession>
<reference evidence="2" key="1">
    <citation type="journal article" date="2023" name="Plant J.">
        <title>Genome sequences and population genomics provide insights into the demographic history, inbreeding, and mutation load of two 'living fossil' tree species of Dipteronia.</title>
        <authorList>
            <person name="Feng Y."/>
            <person name="Comes H.P."/>
            <person name="Chen J."/>
            <person name="Zhu S."/>
            <person name="Lu R."/>
            <person name="Zhang X."/>
            <person name="Li P."/>
            <person name="Qiu J."/>
            <person name="Olsen K.M."/>
            <person name="Qiu Y."/>
        </authorList>
    </citation>
    <scope>NUCLEOTIDE SEQUENCE</scope>
    <source>
        <strain evidence="2">KIB01</strain>
    </source>
</reference>
<dbReference type="AlphaFoldDB" id="A0AAD9WTD2"/>
<dbReference type="PANTHER" id="PTHR33116:SF86">
    <property type="entry name" value="REVERSE TRANSCRIPTASE DOMAIN-CONTAINING PROTEIN"/>
    <property type="match status" value="1"/>
</dbReference>
<protein>
    <recommendedName>
        <fullName evidence="1">Reverse transcriptase domain-containing protein</fullName>
    </recommendedName>
</protein>
<name>A0AAD9WTD2_9ROSI</name>
<dbReference type="InterPro" id="IPR043502">
    <property type="entry name" value="DNA/RNA_pol_sf"/>
</dbReference>
<comment type="caution">
    <text evidence="2">The sequence shown here is derived from an EMBL/GenBank/DDBJ whole genome shotgun (WGS) entry which is preliminary data.</text>
</comment>
<dbReference type="SUPFAM" id="SSF56672">
    <property type="entry name" value="DNA/RNA polymerases"/>
    <property type="match status" value="1"/>
</dbReference>